<evidence type="ECO:0000256" key="1">
    <source>
        <dbReference type="ARBA" id="ARBA00010266"/>
    </source>
</evidence>
<protein>
    <recommendedName>
        <fullName evidence="4">Mannosyl-glycoprotein endo-beta-N-acetylglucosamidase-like domain-containing protein</fullName>
    </recommendedName>
</protein>
<dbReference type="KEGG" id="abom:D7I45_04830"/>
<feature type="signal peptide" evidence="3">
    <location>
        <begin position="1"/>
        <end position="21"/>
    </location>
</feature>
<feature type="domain" description="Mannosyl-glycoprotein endo-beta-N-acetylglucosamidase-like" evidence="4">
    <location>
        <begin position="40"/>
        <end position="193"/>
    </location>
</feature>
<dbReference type="AlphaFoldDB" id="A0A387AU20"/>
<sequence length="511" mass="59158">MRNKRVAQTFLALMVAGTVFSAGEGFVGNADEVAQASSINTLAKSLTKENFVSVISPISKQIANENNLYPSLMVAQALLESYYGQSTLTQEANNLFGIKSFDGKGYVIDTTEYINGRQVTVKAVFKRYNNLMESLEDYAYFLNTPRYANVHRSIAKNGLEAARNVQRDGYATDPIYARSLIEVIKNYNLTSLDEGSNVTPKPKELAKASYNGGNYDESFRLTHNFKNYRLYGHVKDTRDKNKTYEWRNSAKTGSLVYVDMKAVRSYKGKNSDWYRIRFSKNGRKYWVYNKAIGFPSFNYKNENHRIYVHRNNLGAYDNVFNTRNLAREVANADQIKANTYESSDMATYVYHGHFNTWYRISINGRDAWISGKNVSVKKPVVKHKKVVKRATHKKKVTHKKHAVKRHVAKKHVAKKHVVKKHRKYHIKKGATYKKFKGFAYLNRYGRYDLNNHIPGATKHLVKTPWNKVKVPKNYRVRINLKGTRMKYNTEWYRIRFGNHNYWISGKALSFR</sequence>
<reference evidence="5 6" key="1">
    <citation type="submission" date="2018-09" db="EMBL/GenBank/DDBJ databases">
        <title>Genome sequencing of strain BHWM-4.</title>
        <authorList>
            <person name="Heo J."/>
            <person name="Kim S.-J."/>
            <person name="Kwon S.-W."/>
        </authorList>
    </citation>
    <scope>NUCLEOTIDE SEQUENCE [LARGE SCALE GENOMIC DNA]</scope>
    <source>
        <strain evidence="5 6">BHWM-4</strain>
    </source>
</reference>
<evidence type="ECO:0000256" key="3">
    <source>
        <dbReference type="SAM" id="SignalP"/>
    </source>
</evidence>
<dbReference type="Gene3D" id="1.10.530.10">
    <property type="match status" value="1"/>
</dbReference>
<dbReference type="PANTHER" id="PTHR33308:SF9">
    <property type="entry name" value="PEPTIDOGLYCAN HYDROLASE FLGJ"/>
    <property type="match status" value="1"/>
</dbReference>
<dbReference type="GO" id="GO:0004040">
    <property type="term" value="F:amidase activity"/>
    <property type="evidence" value="ECO:0007669"/>
    <property type="project" value="InterPro"/>
</dbReference>
<gene>
    <name evidence="5" type="ORF">D7I45_04830</name>
</gene>
<evidence type="ECO:0000259" key="4">
    <source>
        <dbReference type="SMART" id="SM00047"/>
    </source>
</evidence>
<comment type="similarity">
    <text evidence="1">Belongs to the glycosyl hydrolase 73 family.</text>
</comment>
<dbReference type="PANTHER" id="PTHR33308">
    <property type="entry name" value="PEPTIDOGLYCAN HYDROLASE FLGJ"/>
    <property type="match status" value="1"/>
</dbReference>
<dbReference type="InterPro" id="IPR002901">
    <property type="entry name" value="MGlyc_endo_b_GlcNAc-like_dom"/>
</dbReference>
<proteinExistence type="inferred from homology"/>
<evidence type="ECO:0000313" key="6">
    <source>
        <dbReference type="Proteomes" id="UP000272003"/>
    </source>
</evidence>
<dbReference type="Pfam" id="PF01832">
    <property type="entry name" value="Glucosaminidase"/>
    <property type="match status" value="1"/>
</dbReference>
<keyword evidence="6" id="KW-1185">Reference proteome</keyword>
<dbReference type="Gene3D" id="4.10.80.30">
    <property type="entry name" value="DNA polymerase, domain 6"/>
    <property type="match status" value="1"/>
</dbReference>
<dbReference type="InterPro" id="IPR051056">
    <property type="entry name" value="Glycosyl_Hydrolase_73"/>
</dbReference>
<keyword evidence="3" id="KW-0732">Signal</keyword>
<evidence type="ECO:0000256" key="2">
    <source>
        <dbReference type="ARBA" id="ARBA00022801"/>
    </source>
</evidence>
<keyword evidence="2" id="KW-0378">Hydrolase</keyword>
<accession>A0A387AU20</accession>
<dbReference type="RefSeq" id="WP_120784604.1">
    <property type="nucleotide sequence ID" value="NZ_CP032626.1"/>
</dbReference>
<name>A0A387AU20_9LACO</name>
<organism evidence="5 6">
    <name type="scientific">Apilactobacillus bombintestini</name>
    <dbReference type="NCBI Taxonomy" id="2419772"/>
    <lineage>
        <taxon>Bacteria</taxon>
        <taxon>Bacillati</taxon>
        <taxon>Bacillota</taxon>
        <taxon>Bacilli</taxon>
        <taxon>Lactobacillales</taxon>
        <taxon>Lactobacillaceae</taxon>
        <taxon>Apilactobacillus</taxon>
    </lineage>
</organism>
<dbReference type="OrthoDB" id="2155627at2"/>
<dbReference type="SMART" id="SM00047">
    <property type="entry name" value="LYZ2"/>
    <property type="match status" value="1"/>
</dbReference>
<dbReference type="Proteomes" id="UP000272003">
    <property type="component" value="Chromosome"/>
</dbReference>
<feature type="chain" id="PRO_5017400191" description="Mannosyl-glycoprotein endo-beta-N-acetylglucosamidase-like domain-containing protein" evidence="3">
    <location>
        <begin position="22"/>
        <end position="511"/>
    </location>
</feature>
<dbReference type="EMBL" id="CP032626">
    <property type="protein sequence ID" value="AYF92839.1"/>
    <property type="molecule type" value="Genomic_DNA"/>
</dbReference>
<evidence type="ECO:0000313" key="5">
    <source>
        <dbReference type="EMBL" id="AYF92839.1"/>
    </source>
</evidence>